<comment type="similarity">
    <text evidence="1">Belongs to the glycosyltransferase 2 family.</text>
</comment>
<dbReference type="InterPro" id="IPR001173">
    <property type="entry name" value="Glyco_trans_2-like"/>
</dbReference>
<dbReference type="RefSeq" id="WP_052514809.1">
    <property type="nucleotide sequence ID" value="NZ_AZAC01000003.1"/>
</dbReference>
<keyword evidence="2" id="KW-0328">Glycosyltransferase</keyword>
<dbReference type="InterPro" id="IPR029044">
    <property type="entry name" value="Nucleotide-diphossugar_trans"/>
</dbReference>
<comment type="caution">
    <text evidence="5">The sequence shown here is derived from an EMBL/GenBank/DDBJ whole genome shotgun (WGS) entry which is preliminary data.</text>
</comment>
<name>A0A0D2JHR3_9BACT</name>
<evidence type="ECO:0000256" key="1">
    <source>
        <dbReference type="ARBA" id="ARBA00006739"/>
    </source>
</evidence>
<dbReference type="AlphaFoldDB" id="A0A0D2JHR3"/>
<feature type="domain" description="Glycosyltransferase 2-like" evidence="4">
    <location>
        <begin position="36"/>
        <end position="151"/>
    </location>
</feature>
<keyword evidence="3 5" id="KW-0808">Transferase</keyword>
<dbReference type="Proteomes" id="UP000032233">
    <property type="component" value="Unassembled WGS sequence"/>
</dbReference>
<keyword evidence="6" id="KW-1185">Reference proteome</keyword>
<evidence type="ECO:0000259" key="4">
    <source>
        <dbReference type="Pfam" id="PF00535"/>
    </source>
</evidence>
<evidence type="ECO:0000256" key="2">
    <source>
        <dbReference type="ARBA" id="ARBA00022676"/>
    </source>
</evidence>
<dbReference type="Gene3D" id="3.90.550.10">
    <property type="entry name" value="Spore Coat Polysaccharide Biosynthesis Protein SpsA, Chain A"/>
    <property type="match status" value="1"/>
</dbReference>
<sequence>MIHGEKERIKEVHDPKTREPSNIAASLSASLPMVHIIILNWNQWQLTAECLNSLKKLNYSNFKILLVDNGSTDDSCLELQNRFPEQEILKSNKNLGFGGGCNLGMQKALKEGADFIWLLNNDATADTNALKAMVNLAREKPGLGAIGSQVLDAKQPHAVQAWGGGRISLIWGRSWHIKDRTADTKLDYLIGASLLLKAEALRKVGLFDPGFFLYWEDADLCQRLKKAGWGLAVAEDSRIFHRGNASMQGQGRKWALFFTQSSRRFFIAHAPWPFLPIFCGSILRMVSAIMKGRWPDFLGIVQVYCNYKKCSTQKTLH</sequence>
<dbReference type="EMBL" id="AZAC01000003">
    <property type="protein sequence ID" value="KIX15296.1"/>
    <property type="molecule type" value="Genomic_DNA"/>
</dbReference>
<dbReference type="Pfam" id="PF00535">
    <property type="entry name" value="Glycos_transf_2"/>
    <property type="match status" value="1"/>
</dbReference>
<dbReference type="PANTHER" id="PTHR43179:SF12">
    <property type="entry name" value="GALACTOFURANOSYLTRANSFERASE GLFT2"/>
    <property type="match status" value="1"/>
</dbReference>
<dbReference type="OrthoDB" id="9782091at2"/>
<dbReference type="STRING" id="1429043.X474_03830"/>
<protein>
    <submittedName>
        <fullName evidence="5">Glycosyl transferase family 2</fullName>
    </submittedName>
</protein>
<proteinExistence type="inferred from homology"/>
<dbReference type="PANTHER" id="PTHR43179">
    <property type="entry name" value="RHAMNOSYLTRANSFERASE WBBL"/>
    <property type="match status" value="1"/>
</dbReference>
<dbReference type="CDD" id="cd04186">
    <property type="entry name" value="GT_2_like_c"/>
    <property type="match status" value="1"/>
</dbReference>
<evidence type="ECO:0000256" key="3">
    <source>
        <dbReference type="ARBA" id="ARBA00022679"/>
    </source>
</evidence>
<evidence type="ECO:0000313" key="5">
    <source>
        <dbReference type="EMBL" id="KIX15296.1"/>
    </source>
</evidence>
<accession>A0A0D2JHR3</accession>
<gene>
    <name evidence="5" type="ORF">X474_03830</name>
</gene>
<reference evidence="5 6" key="1">
    <citation type="submission" date="2013-11" db="EMBL/GenBank/DDBJ databases">
        <title>Metagenomic analysis of a methanogenic consortium involved in long chain n-alkane degradation.</title>
        <authorList>
            <person name="Davidova I.A."/>
            <person name="Callaghan A.V."/>
            <person name="Wawrik B."/>
            <person name="Pruitt S."/>
            <person name="Marks C."/>
            <person name="Duncan K.E."/>
            <person name="Suflita J.M."/>
        </authorList>
    </citation>
    <scope>NUCLEOTIDE SEQUENCE [LARGE SCALE GENOMIC DNA]</scope>
    <source>
        <strain evidence="5 6">SPR</strain>
    </source>
</reference>
<dbReference type="SUPFAM" id="SSF53448">
    <property type="entry name" value="Nucleotide-diphospho-sugar transferases"/>
    <property type="match status" value="1"/>
</dbReference>
<organism evidence="5 6">
    <name type="scientific">Dethiosulfatarculus sandiegensis</name>
    <dbReference type="NCBI Taxonomy" id="1429043"/>
    <lineage>
        <taxon>Bacteria</taxon>
        <taxon>Pseudomonadati</taxon>
        <taxon>Thermodesulfobacteriota</taxon>
        <taxon>Desulfarculia</taxon>
        <taxon>Desulfarculales</taxon>
        <taxon>Desulfarculaceae</taxon>
        <taxon>Dethiosulfatarculus</taxon>
    </lineage>
</organism>
<dbReference type="GO" id="GO:0016757">
    <property type="term" value="F:glycosyltransferase activity"/>
    <property type="evidence" value="ECO:0007669"/>
    <property type="project" value="UniProtKB-KW"/>
</dbReference>
<dbReference type="InParanoid" id="A0A0D2JHR3"/>
<evidence type="ECO:0000313" key="6">
    <source>
        <dbReference type="Proteomes" id="UP000032233"/>
    </source>
</evidence>